<accession>A0ABT1TE20</accession>
<comment type="caution">
    <text evidence="1">The sequence shown here is derived from an EMBL/GenBank/DDBJ whole genome shotgun (WGS) entry which is preliminary data.</text>
</comment>
<evidence type="ECO:0000313" key="1">
    <source>
        <dbReference type="EMBL" id="MCQ8103708.1"/>
    </source>
</evidence>
<gene>
    <name evidence="1" type="ORF">NP590_06295</name>
</gene>
<evidence type="ECO:0000313" key="2">
    <source>
        <dbReference type="Proteomes" id="UP001524499"/>
    </source>
</evidence>
<protein>
    <submittedName>
        <fullName evidence="1">Uncharacterized protein</fullName>
    </submittedName>
</protein>
<proteinExistence type="predicted"/>
<dbReference type="EMBL" id="JANIBJ010000009">
    <property type="protein sequence ID" value="MCQ8103708.1"/>
    <property type="molecule type" value="Genomic_DNA"/>
</dbReference>
<dbReference type="Proteomes" id="UP001524499">
    <property type="component" value="Unassembled WGS sequence"/>
</dbReference>
<organism evidence="1 2">
    <name type="scientific">Methylomonas subterranea</name>
    <dbReference type="NCBI Taxonomy" id="2952225"/>
    <lineage>
        <taxon>Bacteria</taxon>
        <taxon>Pseudomonadati</taxon>
        <taxon>Pseudomonadota</taxon>
        <taxon>Gammaproteobacteria</taxon>
        <taxon>Methylococcales</taxon>
        <taxon>Methylococcaceae</taxon>
        <taxon>Methylomonas</taxon>
    </lineage>
</organism>
<reference evidence="1 2" key="1">
    <citation type="submission" date="2022-07" db="EMBL/GenBank/DDBJ databases">
        <title>Methylomonas rivi sp. nov., Methylomonas rosea sp. nov., Methylomonas aureus sp. nov. and Methylomonas subterranea sp. nov., four novel methanotrophs isolated from a freshwater creek and the deep terrestrial subsurface.</title>
        <authorList>
            <person name="Abin C."/>
            <person name="Sankaranarayanan K."/>
            <person name="Garner C."/>
            <person name="Sindelar R."/>
            <person name="Kotary K."/>
            <person name="Garner R."/>
            <person name="Barclay S."/>
            <person name="Lawson P."/>
            <person name="Krumholz L."/>
        </authorList>
    </citation>
    <scope>NUCLEOTIDE SEQUENCE [LARGE SCALE GENOMIC DNA]</scope>
    <source>
        <strain evidence="1 2">SURF-2</strain>
    </source>
</reference>
<name>A0ABT1TE20_9GAMM</name>
<sequence>MTNKVSFNQEAVKQAAGVQLQPMLAVQGQPLAVSQELQLQGNLFQTQLALNNEVMLSSNLLKYDLTYKPPTKEVFSAPQADQQASIAHIDSLFSVLERFNLSLKTLQDDLGREDADSNASLRAKTQAFLQKYRDDADVAPLFKDEMREGQLKSYRDIFAARNEDIRALTDDASKLFHSGRLLLKETQVVGNLQGRLLLLQRTVLKRLLNLRDDKQRLASEITQARGHLDALNRTRLEDAGDYALAQRLVSEDWRRVETDFQKRRAILENYSGLYYVRVRETAAGRLLPDARPLRGQSAGDPVPGCSDIDTELPDDLAPFMDTLLDIPLADWRVLQNDAHLLPGRARQTQLLDIRRQRLSGKVNRTQSVGNRLSGLLQVNTQLLTVFAGKSPPQSASLLQQFGGAHALLSLEDILTGSPALLSGKAQALQTQLTRAAGCLLRELAGVRPSIRFRWAQLAEDRQLPIEQPERWPNLAEVESADFSRVRTLVELVHWFYRQLAETAGDHSRAAVTHLLGACVLIAASDDPEQILHGNLKTLPGIFRPGELLRLNLNRVAAPGQTLQLLDAQRQVVGVLRVDDHDQNGTVATLMQVYQPIAAREGLSVSGKLAMGRIVPR</sequence>
<keyword evidence="2" id="KW-1185">Reference proteome</keyword>
<dbReference type="RefSeq" id="WP_256601441.1">
    <property type="nucleotide sequence ID" value="NZ_JANIBJ010000009.1"/>
</dbReference>